<protein>
    <submittedName>
        <fullName evidence="2">DNA repair exonuclease SbcCD nuclease subunit</fullName>
    </submittedName>
</protein>
<dbReference type="EMBL" id="FQTY01000003">
    <property type="protein sequence ID" value="SHE57567.1"/>
    <property type="molecule type" value="Genomic_DNA"/>
</dbReference>
<dbReference type="GeneID" id="90996028"/>
<dbReference type="RefSeq" id="WP_072974163.1">
    <property type="nucleotide sequence ID" value="NZ_FQTY01000003.1"/>
</dbReference>
<dbReference type="SUPFAM" id="SSF56300">
    <property type="entry name" value="Metallo-dependent phosphatases"/>
    <property type="match status" value="1"/>
</dbReference>
<gene>
    <name evidence="2" type="ORF">SAMN02745784_01156</name>
</gene>
<feature type="domain" description="Calcineurin-like phosphoesterase" evidence="1">
    <location>
        <begin position="3"/>
        <end position="203"/>
    </location>
</feature>
<dbReference type="InterPro" id="IPR004843">
    <property type="entry name" value="Calcineurin-like_PHP"/>
</dbReference>
<dbReference type="InterPro" id="IPR029052">
    <property type="entry name" value="Metallo-depent_PP-like"/>
</dbReference>
<name>A0A1M4ULN1_9FIRM</name>
<keyword evidence="3" id="KW-1185">Reference proteome</keyword>
<dbReference type="STRING" id="1123404.SAMN02745784_01156"/>
<evidence type="ECO:0000259" key="1">
    <source>
        <dbReference type="Pfam" id="PF00149"/>
    </source>
</evidence>
<keyword evidence="2" id="KW-0540">Nuclease</keyword>
<dbReference type="Pfam" id="PF00149">
    <property type="entry name" value="Metallophos"/>
    <property type="match status" value="1"/>
</dbReference>
<evidence type="ECO:0000313" key="2">
    <source>
        <dbReference type="EMBL" id="SHE57567.1"/>
    </source>
</evidence>
<accession>A0A1M4ULN1</accession>
<dbReference type="PANTHER" id="PTHR30337">
    <property type="entry name" value="COMPONENT OF ATP-DEPENDENT DSDNA EXONUCLEASE"/>
    <property type="match status" value="1"/>
</dbReference>
<reference evidence="3" key="1">
    <citation type="submission" date="2016-11" db="EMBL/GenBank/DDBJ databases">
        <authorList>
            <person name="Varghese N."/>
            <person name="Submissions S."/>
        </authorList>
    </citation>
    <scope>NUCLEOTIDE SEQUENCE [LARGE SCALE GENOMIC DNA]</scope>
    <source>
        <strain evidence="3">DSM 18095</strain>
    </source>
</reference>
<dbReference type="AlphaFoldDB" id="A0A1M4ULN1"/>
<dbReference type="Proteomes" id="UP000184114">
    <property type="component" value="Unassembled WGS sequence"/>
</dbReference>
<dbReference type="Gene3D" id="3.60.21.10">
    <property type="match status" value="1"/>
</dbReference>
<evidence type="ECO:0000313" key="3">
    <source>
        <dbReference type="Proteomes" id="UP000184114"/>
    </source>
</evidence>
<organism evidence="2 3">
    <name type="scientific">Tissierella praeacuta DSM 18095</name>
    <dbReference type="NCBI Taxonomy" id="1123404"/>
    <lineage>
        <taxon>Bacteria</taxon>
        <taxon>Bacillati</taxon>
        <taxon>Bacillota</taxon>
        <taxon>Tissierellia</taxon>
        <taxon>Tissierellales</taxon>
        <taxon>Tissierellaceae</taxon>
        <taxon>Tissierella</taxon>
    </lineage>
</organism>
<keyword evidence="2" id="KW-0269">Exonuclease</keyword>
<dbReference type="GO" id="GO:0004527">
    <property type="term" value="F:exonuclease activity"/>
    <property type="evidence" value="ECO:0007669"/>
    <property type="project" value="UniProtKB-KW"/>
</dbReference>
<keyword evidence="2" id="KW-0378">Hydrolase</keyword>
<proteinExistence type="predicted"/>
<sequence>MELKIFHTGDIHLGMKFNNYADEIKEKLCEVRFLTLENMIIKSNELNADLFVIAGDLFNTIQVAKRDIHRTVKILDKFNGACVLVLPGNHDYDNGMTDLWREFTKIPSEKIVLLNEKKYYFLNNYDLDVVIYPAPCHSKHSSENSLGWIKEEGLSQTGKYHIGVAHGALEGLSPDIEGNYYYMGINELSSIPTNLWLLGHTHLMYPFKDKILDNKIFNAGTPEPDGLDYKDKGNAWFININDGKIVGEKIPTGEYRFFDQEFEVNSDEDLDSIELWALKDEPNKKIIRLCLKGSISNEAYENLNDFYRNLESKIFHLIVDDSHLRVRINKTTIEREFTKGSFPYEFLNGLTYDDEALQIAYDLLRRR</sequence>
<dbReference type="InterPro" id="IPR050535">
    <property type="entry name" value="DNA_Repair-Maintenance_Comp"/>
</dbReference>